<name>A0A2P2NEZ5_RHIMU</name>
<accession>A0A2P2NEZ5</accession>
<dbReference type="EMBL" id="GGEC01060529">
    <property type="protein sequence ID" value="MBX41013.1"/>
    <property type="molecule type" value="Transcribed_RNA"/>
</dbReference>
<dbReference type="AlphaFoldDB" id="A0A2P2NEZ5"/>
<evidence type="ECO:0000256" key="1">
    <source>
        <dbReference type="SAM" id="MobiDB-lite"/>
    </source>
</evidence>
<feature type="region of interest" description="Disordered" evidence="1">
    <location>
        <begin position="1"/>
        <end position="26"/>
    </location>
</feature>
<evidence type="ECO:0000313" key="2">
    <source>
        <dbReference type="EMBL" id="MBX41013.1"/>
    </source>
</evidence>
<proteinExistence type="predicted"/>
<protein>
    <submittedName>
        <fullName evidence="2">Uncharacterized protein</fullName>
    </submittedName>
</protein>
<reference evidence="2" key="1">
    <citation type="submission" date="2018-02" db="EMBL/GenBank/DDBJ databases">
        <title>Rhizophora mucronata_Transcriptome.</title>
        <authorList>
            <person name="Meera S.P."/>
            <person name="Sreeshan A."/>
            <person name="Augustine A."/>
        </authorList>
    </citation>
    <scope>NUCLEOTIDE SEQUENCE</scope>
    <source>
        <tissue evidence="2">Leaf</tissue>
    </source>
</reference>
<organism evidence="2">
    <name type="scientific">Rhizophora mucronata</name>
    <name type="common">Asiatic mangrove</name>
    <dbReference type="NCBI Taxonomy" id="61149"/>
    <lineage>
        <taxon>Eukaryota</taxon>
        <taxon>Viridiplantae</taxon>
        <taxon>Streptophyta</taxon>
        <taxon>Embryophyta</taxon>
        <taxon>Tracheophyta</taxon>
        <taxon>Spermatophyta</taxon>
        <taxon>Magnoliopsida</taxon>
        <taxon>eudicotyledons</taxon>
        <taxon>Gunneridae</taxon>
        <taxon>Pentapetalae</taxon>
        <taxon>rosids</taxon>
        <taxon>fabids</taxon>
        <taxon>Malpighiales</taxon>
        <taxon>Rhizophoraceae</taxon>
        <taxon>Rhizophora</taxon>
    </lineage>
</organism>
<feature type="compositionally biased region" description="Polar residues" evidence="1">
    <location>
        <begin position="1"/>
        <end position="10"/>
    </location>
</feature>
<sequence>MPRMSLQPSSHRIGCRNGSVKSNAKK</sequence>